<comment type="similarity">
    <text evidence="2">Belongs to the threonine aldolase family.</text>
</comment>
<feature type="domain" description="Aromatic amino acid beta-eliminating lyase/threonine aldolase" evidence="6">
    <location>
        <begin position="3"/>
        <end position="282"/>
    </location>
</feature>
<keyword evidence="4" id="KW-0456">Lyase</keyword>
<dbReference type="GO" id="GO:0006545">
    <property type="term" value="P:glycine biosynthetic process"/>
    <property type="evidence" value="ECO:0007669"/>
    <property type="project" value="TreeGrafter"/>
</dbReference>
<dbReference type="Proteomes" id="UP000215005">
    <property type="component" value="Chromosome"/>
</dbReference>
<dbReference type="EMBL" id="CP022753">
    <property type="protein sequence ID" value="ASU82923.1"/>
    <property type="molecule type" value="Genomic_DNA"/>
</dbReference>
<dbReference type="Pfam" id="PF01212">
    <property type="entry name" value="Beta_elim_lyase"/>
    <property type="match status" value="1"/>
</dbReference>
<dbReference type="InterPro" id="IPR023603">
    <property type="entry name" value="Low_specificity_L-TA-like"/>
</dbReference>
<sequence>MIDLRSDTVTKPTPEMRRAMAEAEVGDDVFGEDPTIRALEEETARLLGKEQALYVPSGHMANQIAVYVSARSGEEIWAHATSHLLGNEQGASSVLARVLPRTFDSPDAVPDTALLERWSAGIDDVHRARPALLCLENTFTGVVIPLSEQRRVTAFAHSHGMRTHLDGARLWNAAAALGVAPAEVTEGFDTVSTCFSKGLGAPVGSAVAGDADTIQRARRARKLLGGGMRQAGIIAAGALYALRNNVERLADDHSRAARLAKGITSTTGLAAEARTNMVLVETAPSEAHDYAAAFAEQGVGCVAIGPDLIRLVVHLEIGDADIDAAIARIGAAVAARGGAVE</sequence>
<evidence type="ECO:0000256" key="1">
    <source>
        <dbReference type="ARBA" id="ARBA00001933"/>
    </source>
</evidence>
<proteinExistence type="inferred from homology"/>
<dbReference type="PANTHER" id="PTHR48097:SF9">
    <property type="entry name" value="L-THREONINE ALDOLASE"/>
    <property type="match status" value="1"/>
</dbReference>
<dbReference type="GO" id="GO:0005829">
    <property type="term" value="C:cytosol"/>
    <property type="evidence" value="ECO:0007669"/>
    <property type="project" value="TreeGrafter"/>
</dbReference>
<protein>
    <submittedName>
        <fullName evidence="7">Threonine aldolase</fullName>
    </submittedName>
</protein>
<evidence type="ECO:0000313" key="8">
    <source>
        <dbReference type="Proteomes" id="UP000215005"/>
    </source>
</evidence>
<dbReference type="KEGG" id="ngv:CDO52_09090"/>
<dbReference type="AlphaFoldDB" id="A0A223S469"/>
<dbReference type="InterPro" id="IPR015422">
    <property type="entry name" value="PyrdxlP-dep_Trfase_small"/>
</dbReference>
<dbReference type="Gene3D" id="3.90.1150.10">
    <property type="entry name" value="Aspartate Aminotransferase, domain 1"/>
    <property type="match status" value="1"/>
</dbReference>
<evidence type="ECO:0000256" key="3">
    <source>
        <dbReference type="ARBA" id="ARBA00022898"/>
    </source>
</evidence>
<dbReference type="InterPro" id="IPR015421">
    <property type="entry name" value="PyrdxlP-dep_Trfase_major"/>
</dbReference>
<accession>A0A223S469</accession>
<name>A0A223S469_9ACTN</name>
<dbReference type="InterPro" id="IPR001597">
    <property type="entry name" value="ArAA_b-elim_lyase/Thr_aldolase"/>
</dbReference>
<organism evidence="7 8">
    <name type="scientific">Nocardiopsis gilva YIM 90087</name>
    <dbReference type="NCBI Taxonomy" id="1235441"/>
    <lineage>
        <taxon>Bacteria</taxon>
        <taxon>Bacillati</taxon>
        <taxon>Actinomycetota</taxon>
        <taxon>Actinomycetes</taxon>
        <taxon>Streptosporangiales</taxon>
        <taxon>Nocardiopsidaceae</taxon>
        <taxon>Nocardiopsis</taxon>
    </lineage>
</organism>
<dbReference type="GO" id="GO:0008732">
    <property type="term" value="F:L-allo-threonine aldolase activity"/>
    <property type="evidence" value="ECO:0007669"/>
    <property type="project" value="TreeGrafter"/>
</dbReference>
<dbReference type="InterPro" id="IPR015424">
    <property type="entry name" value="PyrdxlP-dep_Trfase"/>
</dbReference>
<dbReference type="Gene3D" id="3.40.640.10">
    <property type="entry name" value="Type I PLP-dependent aspartate aminotransferase-like (Major domain)"/>
    <property type="match status" value="1"/>
</dbReference>
<dbReference type="FunFam" id="3.40.640.10:FF:000030">
    <property type="entry name" value="Low-specificity L-threonine aldolase"/>
    <property type="match status" value="1"/>
</dbReference>
<dbReference type="PIRSF" id="PIRSF017617">
    <property type="entry name" value="Thr_aldolase"/>
    <property type="match status" value="1"/>
</dbReference>
<feature type="modified residue" description="N6-(pyridoxal phosphate)lysine" evidence="5">
    <location>
        <position position="197"/>
    </location>
</feature>
<dbReference type="OrthoDB" id="9774495at2"/>
<dbReference type="GO" id="GO:0006567">
    <property type="term" value="P:L-threonine catabolic process"/>
    <property type="evidence" value="ECO:0007669"/>
    <property type="project" value="TreeGrafter"/>
</dbReference>
<evidence type="ECO:0000256" key="5">
    <source>
        <dbReference type="PIRSR" id="PIRSR017617-1"/>
    </source>
</evidence>
<evidence type="ECO:0000256" key="4">
    <source>
        <dbReference type="ARBA" id="ARBA00023239"/>
    </source>
</evidence>
<dbReference type="SUPFAM" id="SSF53383">
    <property type="entry name" value="PLP-dependent transferases"/>
    <property type="match status" value="1"/>
</dbReference>
<evidence type="ECO:0000313" key="7">
    <source>
        <dbReference type="EMBL" id="ASU82923.1"/>
    </source>
</evidence>
<dbReference type="RefSeq" id="WP_017617491.1">
    <property type="nucleotide sequence ID" value="NZ_ANBG01000078.1"/>
</dbReference>
<gene>
    <name evidence="7" type="ORF">CDO52_09090</name>
</gene>
<keyword evidence="3" id="KW-0663">Pyridoxal phosphate</keyword>
<evidence type="ECO:0000259" key="6">
    <source>
        <dbReference type="Pfam" id="PF01212"/>
    </source>
</evidence>
<comment type="cofactor">
    <cofactor evidence="1">
        <name>pyridoxal 5'-phosphate</name>
        <dbReference type="ChEBI" id="CHEBI:597326"/>
    </cofactor>
</comment>
<dbReference type="NCBIfam" id="NF041359">
    <property type="entry name" value="GntG_guanitoxin"/>
    <property type="match status" value="1"/>
</dbReference>
<keyword evidence="8" id="KW-1185">Reference proteome</keyword>
<reference evidence="7 8" key="1">
    <citation type="submission" date="2017-08" db="EMBL/GenBank/DDBJ databases">
        <title>The complete genome sequence of Nocardiopsis gilva YIM 90087.</title>
        <authorList>
            <person name="Yin M."/>
            <person name="Tang S."/>
        </authorList>
    </citation>
    <scope>NUCLEOTIDE SEQUENCE [LARGE SCALE GENOMIC DNA]</scope>
    <source>
        <strain evidence="7 8">YIM 90087</strain>
    </source>
</reference>
<evidence type="ECO:0000256" key="2">
    <source>
        <dbReference type="ARBA" id="ARBA00006966"/>
    </source>
</evidence>
<dbReference type="PANTHER" id="PTHR48097">
    <property type="entry name" value="L-THREONINE ALDOLASE-RELATED"/>
    <property type="match status" value="1"/>
</dbReference>